<feature type="coiled-coil region" evidence="1">
    <location>
        <begin position="7"/>
        <end position="41"/>
    </location>
</feature>
<sequence length="117" mass="12511">MTTPGKFNLSEAALKKAQDDLDQAAQQVQQTFKNLEEAVLNNPSKGDAFTAAQRVASELTQQANKFNQYANQLAENVGISARNYQSNSDSGVQSFGTVSGNVQNLQTSTLSRLSPGA</sequence>
<organism evidence="2 3">
    <name type="scientific">Rugosimonospora africana</name>
    <dbReference type="NCBI Taxonomy" id="556532"/>
    <lineage>
        <taxon>Bacteria</taxon>
        <taxon>Bacillati</taxon>
        <taxon>Actinomycetota</taxon>
        <taxon>Actinomycetes</taxon>
        <taxon>Micromonosporales</taxon>
        <taxon>Micromonosporaceae</taxon>
        <taxon>Rugosimonospora</taxon>
    </lineage>
</organism>
<dbReference type="SUPFAM" id="SSF140453">
    <property type="entry name" value="EsxAB dimer-like"/>
    <property type="match status" value="1"/>
</dbReference>
<dbReference type="RefSeq" id="WP_203924441.1">
    <property type="nucleotide sequence ID" value="NZ_BONZ01000114.1"/>
</dbReference>
<evidence type="ECO:0000313" key="3">
    <source>
        <dbReference type="Proteomes" id="UP000642748"/>
    </source>
</evidence>
<accession>A0A8J3R3X9</accession>
<gene>
    <name evidence="2" type="ORF">Raf01_92040</name>
</gene>
<dbReference type="Proteomes" id="UP000642748">
    <property type="component" value="Unassembled WGS sequence"/>
</dbReference>
<dbReference type="EMBL" id="BONZ01000114">
    <property type="protein sequence ID" value="GIH21032.1"/>
    <property type="molecule type" value="Genomic_DNA"/>
</dbReference>
<name>A0A8J3R3X9_9ACTN</name>
<evidence type="ECO:0008006" key="4">
    <source>
        <dbReference type="Google" id="ProtNLM"/>
    </source>
</evidence>
<comment type="caution">
    <text evidence="2">The sequence shown here is derived from an EMBL/GenBank/DDBJ whole genome shotgun (WGS) entry which is preliminary data.</text>
</comment>
<dbReference type="Gene3D" id="1.10.287.1060">
    <property type="entry name" value="ESAT-6-like"/>
    <property type="match status" value="1"/>
</dbReference>
<protein>
    <recommendedName>
        <fullName evidence="4">WXG100 family type VII secretion target</fullName>
    </recommendedName>
</protein>
<reference evidence="2" key="1">
    <citation type="submission" date="2021-01" db="EMBL/GenBank/DDBJ databases">
        <title>Whole genome shotgun sequence of Rugosimonospora africana NBRC 104875.</title>
        <authorList>
            <person name="Komaki H."/>
            <person name="Tamura T."/>
        </authorList>
    </citation>
    <scope>NUCLEOTIDE SEQUENCE</scope>
    <source>
        <strain evidence="2">NBRC 104875</strain>
    </source>
</reference>
<keyword evidence="1" id="KW-0175">Coiled coil</keyword>
<evidence type="ECO:0000313" key="2">
    <source>
        <dbReference type="EMBL" id="GIH21032.1"/>
    </source>
</evidence>
<dbReference type="AlphaFoldDB" id="A0A8J3R3X9"/>
<dbReference type="InterPro" id="IPR036689">
    <property type="entry name" value="ESAT-6-like_sf"/>
</dbReference>
<keyword evidence="3" id="KW-1185">Reference proteome</keyword>
<proteinExistence type="predicted"/>
<evidence type="ECO:0000256" key="1">
    <source>
        <dbReference type="SAM" id="Coils"/>
    </source>
</evidence>